<dbReference type="SUPFAM" id="SSF52540">
    <property type="entry name" value="P-loop containing nucleoside triphosphate hydrolases"/>
    <property type="match status" value="6"/>
</dbReference>
<dbReference type="PIRSF" id="PIRSF010340">
    <property type="entry name" value="Midasin"/>
    <property type="match status" value="1"/>
</dbReference>
<dbReference type="CDD" id="cd00009">
    <property type="entry name" value="AAA"/>
    <property type="match status" value="1"/>
</dbReference>
<feature type="compositionally biased region" description="Polar residues" evidence="11">
    <location>
        <begin position="4471"/>
        <end position="4480"/>
    </location>
</feature>
<evidence type="ECO:0000256" key="6">
    <source>
        <dbReference type="ARBA" id="ARBA00022840"/>
    </source>
</evidence>
<feature type="compositionally biased region" description="Basic and acidic residues" evidence="11">
    <location>
        <begin position="4137"/>
        <end position="4146"/>
    </location>
</feature>
<evidence type="ECO:0000256" key="3">
    <source>
        <dbReference type="ARBA" id="ARBA00007188"/>
    </source>
</evidence>
<dbReference type="Gene3D" id="3.40.50.300">
    <property type="entry name" value="P-loop containing nucleotide triphosphate hydrolases"/>
    <property type="match status" value="6"/>
</dbReference>
<feature type="compositionally biased region" description="Acidic residues" evidence="11">
    <location>
        <begin position="4285"/>
        <end position="4294"/>
    </location>
</feature>
<keyword evidence="7 9" id="KW-0143">Chaperone</keyword>
<feature type="domain" description="VWFA" evidence="12">
    <location>
        <begin position="4632"/>
        <end position="4821"/>
    </location>
</feature>
<dbReference type="FunFam" id="3.40.50.300:FF:001887">
    <property type="entry name" value="Midasin"/>
    <property type="match status" value="1"/>
</dbReference>
<reference evidence="13 14" key="2">
    <citation type="journal article" date="2013" name="Genome Biol. Evol.">
        <title>Genome sequencing of Giardia lamblia genotypes A2 and B isolates (DH and GS) and comparative analysis with the genomes of genotypes A1 and E (WB and Pig).</title>
        <authorList>
            <person name="Adam R.D."/>
            <person name="Dahlstrom E.W."/>
            <person name="Martens C.A."/>
            <person name="Bruno D.P."/>
            <person name="Barbian K.D."/>
            <person name="Ricklefs S.M."/>
            <person name="Hernandez M.M."/>
            <person name="Narla N.P."/>
            <person name="Patel R.B."/>
            <person name="Porcella S.F."/>
            <person name="Nash T.E."/>
        </authorList>
    </citation>
    <scope>NUCLEOTIDE SEQUENCE [LARGE SCALE GENOMIC DNA]</scope>
    <source>
        <strain evidence="13 14">DH</strain>
    </source>
</reference>
<dbReference type="GO" id="GO:0000055">
    <property type="term" value="P:ribosomal large subunit export from nucleus"/>
    <property type="evidence" value="ECO:0007669"/>
    <property type="project" value="TreeGrafter"/>
</dbReference>
<dbReference type="FunFam" id="3.40.50.300:FF:003794">
    <property type="entry name" value="Midasin"/>
    <property type="match status" value="1"/>
</dbReference>
<dbReference type="InterPro" id="IPR040848">
    <property type="entry name" value="AAA_lid_7"/>
</dbReference>
<protein>
    <recommendedName>
        <fullName evidence="4 9">Midasin</fullName>
    </recommendedName>
</protein>
<feature type="region of interest" description="Disordered" evidence="11">
    <location>
        <begin position="4111"/>
        <end position="4526"/>
    </location>
</feature>
<feature type="compositionally biased region" description="Polar residues" evidence="11">
    <location>
        <begin position="4334"/>
        <end position="4349"/>
    </location>
</feature>
<evidence type="ECO:0000259" key="12">
    <source>
        <dbReference type="PROSITE" id="PS50234"/>
    </source>
</evidence>
<dbReference type="GO" id="GO:0000027">
    <property type="term" value="P:ribosomal large subunit assembly"/>
    <property type="evidence" value="ECO:0007669"/>
    <property type="project" value="InterPro"/>
</dbReference>
<keyword evidence="10" id="KW-0175">Coiled coil</keyword>
<dbReference type="GO" id="GO:0005524">
    <property type="term" value="F:ATP binding"/>
    <property type="evidence" value="ECO:0007669"/>
    <property type="project" value="UniProtKB-KW"/>
</dbReference>
<evidence type="ECO:0000256" key="4">
    <source>
        <dbReference type="ARBA" id="ARBA00017143"/>
    </source>
</evidence>
<dbReference type="SUPFAM" id="SSF53300">
    <property type="entry name" value="vWA-like"/>
    <property type="match status" value="1"/>
</dbReference>
<dbReference type="Pfam" id="PF12775">
    <property type="entry name" value="AAA_7"/>
    <property type="match status" value="1"/>
</dbReference>
<dbReference type="InterPro" id="IPR036465">
    <property type="entry name" value="vWFA_dom_sf"/>
</dbReference>
<dbReference type="GO" id="GO:0005730">
    <property type="term" value="C:nucleolus"/>
    <property type="evidence" value="ECO:0007669"/>
    <property type="project" value="UniProtKB-SubCell"/>
</dbReference>
<evidence type="ECO:0000313" key="13">
    <source>
        <dbReference type="EMBL" id="ESU37576.1"/>
    </source>
</evidence>
<keyword evidence="6 9" id="KW-0067">ATP-binding</keyword>
<feature type="compositionally biased region" description="Acidic residues" evidence="11">
    <location>
        <begin position="4112"/>
        <end position="4136"/>
    </location>
</feature>
<feature type="compositionally biased region" description="Basic and acidic residues" evidence="11">
    <location>
        <begin position="4481"/>
        <end position="4491"/>
    </location>
</feature>
<feature type="compositionally biased region" description="Basic and acidic residues" evidence="11">
    <location>
        <begin position="4397"/>
        <end position="4418"/>
    </location>
</feature>
<dbReference type="Pfam" id="PF17867">
    <property type="entry name" value="AAA_lid_7"/>
    <property type="match status" value="2"/>
</dbReference>
<dbReference type="PANTHER" id="PTHR48103:SF2">
    <property type="entry name" value="MIDASIN"/>
    <property type="match status" value="1"/>
</dbReference>
<dbReference type="Proteomes" id="UP000018320">
    <property type="component" value="Unassembled WGS sequence"/>
</dbReference>
<dbReference type="GO" id="GO:0030687">
    <property type="term" value="C:preribosome, large subunit precursor"/>
    <property type="evidence" value="ECO:0007669"/>
    <property type="project" value="TreeGrafter"/>
</dbReference>
<gene>
    <name evidence="13" type="ORF">DHA2_153310</name>
</gene>
<evidence type="ECO:0000256" key="10">
    <source>
        <dbReference type="SAM" id="Coils"/>
    </source>
</evidence>
<dbReference type="Pfam" id="PF17865">
    <property type="entry name" value="AAA_lid_5"/>
    <property type="match status" value="1"/>
</dbReference>
<dbReference type="FunFam" id="3.40.50.300:FF:000142">
    <property type="entry name" value="Midasin"/>
    <property type="match status" value="1"/>
</dbReference>
<feature type="compositionally biased region" description="Acidic residues" evidence="11">
    <location>
        <begin position="4318"/>
        <end position="4333"/>
    </location>
</feature>
<feature type="region of interest" description="Disordered" evidence="11">
    <location>
        <begin position="4036"/>
        <end position="4058"/>
    </location>
</feature>
<feature type="coiled-coil region" evidence="10">
    <location>
        <begin position="3516"/>
        <end position="3543"/>
    </location>
</feature>
<dbReference type="SMART" id="SM00382">
    <property type="entry name" value="AAA"/>
    <property type="match status" value="5"/>
</dbReference>
<sequence>MLLMSGYFTDLQNAEVLRAAESIVSSGQAVLLCGPSASGRTALLSHLASKLGAKPPIPLHLTTAQDTRDLIGSYVMTNKPGDFRFILGPLAYAAQSGRWISIEEITTISQDSLLLLSSVVNTRTLSVGSYQISVHPDFRIHAKTSADPALLSTIVKSMFYPLVLPPLGNHLFQVLTKHCNRGICTILAHIHVQFETHRLTAGRISASDMVKWARRIDLDLKNGGAVLNKAVQEASAGTAATTLVSWLDDNTRMVMIKNAWEAFVLRYSKEQTRRAFLDILRLSLNIHEELMLSTLLKIKVDIRHDYTQKRLVCGRVSLPFYESPDERSLDDICRTNHTTRLLEIISSAIRNNEPLLLVGPTGIGKTTCLQVIARALGKKLHVVNMSSQTDAADLLGGYVPATLDRILRNLYDAIIGSLGLYISVRKNQTFVTELHKSYAEKDIAKFLANCETALSGMRQVLRKEVGEVVEQGSTEQRVSHDKKYARRGTYENSLYFLQSLGDTLEQATELHKILCHEVETKKPTMTFKYQEGLLVQALVKGDWILIDEINLASYDLLDVISQLVNPEHNEIAIPDKGFVAKNPHFRVFAAMNPGSDVGKKDLPPTIRRCFTEINVSEMSDDVDIVALTKSYLRMDDAMIEDRQGLDPNVVYQLFTVLKARAKTDLVTAAEAKSPCFSLRSLCRALSFAHRFRAAAGLRRSMYEGFMLAFGSMLNEKSRQAVHALILDKLLNGNKEYLLNPFIIQPFNKPCTAMIFQATTKDEAVTVEYQEPQAAHGFLEEEKSRARSTDYVLTKSTRSYMTTISRAIAAQLPILLEGTTSSGKTSLIKHIAKQFGCPITRINNHEHTDLSEYFGSYQPDPLTGQLVFKDGPLVTGMKQGHWVILDELNMASSEILEALNRLLDDNRELLVPDTQEIVRPAPGFLLFATQNPSGSYAGRKMLSEAFQNRFIMIEFADISTEELKEILINRSTSRHLAPQYCEKLITTIQAIKMQLSHRNNNAVMTNALITLRDLFRVADRLPRTLTELAMGIFELIGERQRDPADKQLVAEIIAKNLGLKTFSVSAAEQEYAIRVRPIQSMIEKALKAGADSPKSAFLLKFQDIVWTPSMIRLFALLFTSVSNGESPLLVGVSGAGKTTSVELIAAIMAQQLVQVNLHKHTESADFIGSLRPLRSRESMHAHLSVLKEYAATTTNVDKAVYAEIKRLETTLGTKLFEWEDGPILNCMKRGHILLLDEVSLADESVLERLNSVLETSRELTVAENPNMPRPVIAHTGFKLIATMNPAGDYGKKELSPAMRSRLTEFWMPHIQDINEVRMILTRKLQKTAIYRLGHQQGLDVVSLLTDFFAEMDRITQSGRLGDVFTLSIRDILAVCDYIAEVQTKEDTELGQMLIDAVTLSILDGLPVRTQLGNMPACREVKHEMVLYLANRILSANLTDIDLIQDLTVSISKDTNELTFLQASTQTVLATIPPGPQYDHAKALRKMTSFRLDAPTTIKNACRIAKALRFQRPILLEGDPGVGKSALVSAIAEICGYPLVRINLSEQTDLSDLLGSDLPAENGFRWVDGVLLKAVKEGAFILLDELNLANQTVLEGLNSLLDHRRSLFIPELMLSVKSPDTLRIFGTQNPRSQGSGRKGLPQSFINRFLNVYVDVLKSQDYDWILSNLFTDIPTYVLDYILGSTKQLRAGLEELKFGISGGPWELNVRDMMRLCDMLTTTPGLAQGITLAHAQHYAHILFGYRFRTADDDAYVQNVLFSPHSLDSVAETTRSHHWYSLRPLWNVTEDVVKIGSLAIPRIDPVFRDVLETKLSYAHTSCFLTAQLVALEALAVAVTQNLSCILVGSPESGKSSILRTLADVVRQPLVHISASTATDVSDLIGAYEQVDVLYDLKSVIRDLCLFVHSLPIKASYSAISFSEFLKDLTASLDREIGDGLGSKSRAISMESIVSEVVQKLLLEFMAKFSPDLDSGGLAAKNFSLFCSEILTQDTTPVDERFSPHMPTIPELCKSMASLYLSTQQSQTGRFVWRDSELIRALERGYWVELTNANFCMPSVLDRLNSLLERGGGLEILEQGLEETRSIKVHPNFRLFISYAPTSDISRALRNRSLELSIDIQVSHYNLLDIVRCVYTSSTASGVSLDPYLIKLVSLVYFELSRDNPEIVGLGLLFKWLKLLVTYHKRFSTSVGDPKAVSSWVDRSFSSVFIASTLNADLHRQYMQVYQNARLALQGDGSLEACTLVEAAAVLNRLTLGAVRKLSVSNSLQHSLALLELRTTVKPLDQLVSLADQEPQIMEPFSQVSGWLAICVGHSLDFQHHKELVSNLLTSTDISPMYLLTPPEPLSQVLLKYISQGYLDMYSSPDSIIHQVIKYVSLCSPFYASILKLFIEGKFTTKDSYLLLYLIELSQHLAIDPNNYDYVALFFSLFELLISHSIDPSTKTYSLSQRQVMRTFFDMILTDQYFESMPRLLLGYIRSLFISAARNDLETAWLAVRKNLALARISVHYLPELFKVFRHVIERLNLCVSPEGVVFLQEGLSDSITASLWKDILATVIYMACRADDQTGDYVPKLAILQDSANRIDLCASKLSGNQHPTARALAQMQSLFLLFTGKAFCMQVSDTLEGWSQRDLTTQLPILLFRSMSFYHRNAAGPITYLRGPIFVSTGEFVTSSLSVPALLTNAVEEQATSVLKSLLCRSEDFLSYVGNVINSITTIVLRLFFTALEREAPSYDFTDGSFQLFALILETIVHSSNPLLASLTQGVEDILKAIISVQLSPNPLLLSGLVLTVASLVLYLLTSIANQRDPIVMTKHREVLYRRLAKLIATSIEDSKLHALFVFGDGALSESSSIYKELSTLYNSYAETADQYAAELLVRAGDEDNTFFEDLSSQLASLDGFEVHVLTFVSGVLNLEKVLQMHESTECIEVILDGLAVAERQISTTLAALLPRLINYTVESSYYLDMTIPIASFLMCLRVGLSAVISSVYAHVCDAINAARRLSSEGIGLQITLQDLLLLIQRVVVGTGDEFLDLLCYDKFIRSCCSSKTVSTLHVARLFTLSLLQYSSCSKGVQGDVSQFLLADTLRPERVSSIAAQFEIEEARSYRKYIADHSIFKTRNQSSTAEGVSEEDELKKQIAALFPKNDSHFIKSDTSSDDEQPISMSAQTKVDYDDAYATSFFTRMNMILIIGNCILHLYTSDTEALPIQERLQNLSSILQAHVPHLSRPLVALQAVTYALSICAGGVSSNLSIRSPLTPETDRLMYPLVTGATMGLVRVLSSRSPNVDYAKLQTGKTRRAIHCEDIYSRPYPYETAEFCSTLLRKIIARTQHLLTEWPDNVQLLDIMHVCDKLMELPVLEAPLVMFLTGAEVLVRHLETWDKGAPAVYKYVTNPNVPIPESLTKSLIHLMVTWRRVELMSWNGFFSRVHTQFSNVSLTYWPELLIASLTYQRSVAQGDPSTEAYYAQMREFLYESNVGEFPVRLKLLYTLSALLSNIEELAEPELVSSPHKTMTSAVLFSIASEAVEFAKYMNKEFEEEAAQIKKRFEDQIRIFEWNERSSYTSWLTAQNSHRLCTKIIREYTEVLQHATRAFHMGYSATYDRIPLSVTVQEYLPLSSESGMLPSALSQELVERLNYCVEQMCHGRKESETLKRNEKSRLLSDVLDVLKETLGCVLSSGFAFKQSFGWKLAHLCLPSVHSTFELMHMFHDSLCQRCNEVEPHDIERMKRIIACLNQVFVQLSELVVELADIELLSRVMRTASTGSSKSQADSVLYVYLADNSVPQLLTTQVMSHVTKAHKMCMSLQEFLIGLPLDSCKSSPNKLHEQIGGFLERFSADSVTALNRIKIFSKFSALIKRLCSITLIPLAFFEEAKAILQQILADLSPIFSALTAVLPTAPISTFVTEHAKYLVQVTEVIDTLTEQLAQCRVEEAATISSIEWLYFALPFASVGEEGLSVEIIVDNAKKQVSAYMTAFFTSTLQPILQCATRHVVSLPVLPQKLLCQIETLKDDMQALADVLAKFMGPLISGAIALLRTGFHCHVDDDQKETDNDNQSGLGLGDGTGDQNVSKEVAKELCEDDLMGNQNDRDQQEQQEKDRDDEAIEMQNDFGGMSESLHHDIEEEDSNGSDEEEVLEKEMGDEQGEAIDERNYNKDDDSAEEYSDEQKKNTNNNNDTMELAAQEKDQDSINSELSDPSGEQHEEQADATNSTDEQAQEDDYNDLDDKNLSGQSDLSVPEADGEDETVNEELEEEQQQVSDLSNPDQDACAIEEDDDRDLPSSDENAEERDEHEAPVDIDDNEASDEQSTYNDNDRDDAINISAQQQATNDEEEMQKDTEYDQENTTDSNPDANEVGTNDQKQTHEDNDQFRQENIEDQWEAESTENSQGEGAESADLKEGNPDMSLEEFQRIWKERLNIHDRESEKDEAAEPQDMPLQSNKTVEFDDSKSGRDGALGLTESKHRNLTNQEFDNPNEERNVEHNSSCETSQSSHDRPPAEHLNPEISDEGEESSTASDKQEQAVLSHMRESSKDLLNPEGEVYQELAVSLASEETKRAPEDVAAASARGNHLLLDLIKQTSAAAFSLAERLRIILEPTVTSDLKGDFRTGKKLNLRRIIPFIASEFRKDKIWLRRTKPSKRVYQVLLAVDDSSSMAPIAKYALQAITLLFNACKFLEVGQLSVFSFGQKFELLLPITDQYNDASLAYAIGSFTFAQNETRVSDAISIASDYLDSVRFFKGSDSALQLLLMISDGRLKEKGGVAREIRKCMGRGQLPVLIVLDTDKKSIMDIKSVSFITDSSGKRVAQTSMYLDDFPFQCYALLRHIEDLPETLVAVIKRWIESVSVYNAV</sequence>
<evidence type="ECO:0000256" key="5">
    <source>
        <dbReference type="ARBA" id="ARBA00022741"/>
    </source>
</evidence>
<evidence type="ECO:0000313" key="14">
    <source>
        <dbReference type="Proteomes" id="UP000018320"/>
    </source>
</evidence>
<dbReference type="Gene3D" id="3.40.50.410">
    <property type="entry name" value="von Willebrand factor, type A domain"/>
    <property type="match status" value="1"/>
</dbReference>
<evidence type="ECO:0000256" key="9">
    <source>
        <dbReference type="PIRNR" id="PIRNR010340"/>
    </source>
</evidence>
<dbReference type="EMBL" id="AHGT01000025">
    <property type="protein sequence ID" value="ESU37576.1"/>
    <property type="molecule type" value="Genomic_DNA"/>
</dbReference>
<dbReference type="Pfam" id="PF07728">
    <property type="entry name" value="AAA_5"/>
    <property type="match status" value="5"/>
</dbReference>
<keyword evidence="8 9" id="KW-0539">Nucleus</keyword>
<dbReference type="GO" id="GO:0016887">
    <property type="term" value="F:ATP hydrolysis activity"/>
    <property type="evidence" value="ECO:0007669"/>
    <property type="project" value="InterPro"/>
</dbReference>
<dbReference type="InterPro" id="IPR011704">
    <property type="entry name" value="ATPase_dyneun-rel_AAA"/>
</dbReference>
<dbReference type="PROSITE" id="PS50234">
    <property type="entry name" value="VWFA"/>
    <property type="match status" value="1"/>
</dbReference>
<dbReference type="InterPro" id="IPR003593">
    <property type="entry name" value="AAA+_ATPase"/>
</dbReference>
<dbReference type="FunFam" id="3.40.50.300:FF:001384">
    <property type="entry name" value="Midasin"/>
    <property type="match status" value="1"/>
</dbReference>
<dbReference type="InterPro" id="IPR027417">
    <property type="entry name" value="P-loop_NTPase"/>
</dbReference>
<name>V6TFM8_GIAIN</name>
<feature type="compositionally biased region" description="Basic and acidic residues" evidence="11">
    <location>
        <begin position="4432"/>
        <end position="4441"/>
    </location>
</feature>
<dbReference type="VEuPathDB" id="GiardiaDB:GL50803_0039312"/>
<dbReference type="VEuPathDB" id="GiardiaDB:QR46_4119"/>
<evidence type="ECO:0000256" key="1">
    <source>
        <dbReference type="ARBA" id="ARBA00004604"/>
    </source>
</evidence>
<evidence type="ECO:0000256" key="11">
    <source>
        <dbReference type="SAM" id="MobiDB-lite"/>
    </source>
</evidence>
<evidence type="ECO:0000256" key="7">
    <source>
        <dbReference type="ARBA" id="ARBA00023186"/>
    </source>
</evidence>
<dbReference type="InterPro" id="IPR012099">
    <property type="entry name" value="Midasin"/>
</dbReference>
<comment type="function">
    <text evidence="9">Nuclear chaperone required for maturation and nuclear export of pre-60S ribosome subunits.</text>
</comment>
<dbReference type="VEuPathDB" id="GiardiaDB:GL50581_3431"/>
<dbReference type="VEuPathDB" id="GiardiaDB:DHA2_153310"/>
<proteinExistence type="inferred from homology"/>
<evidence type="ECO:0000256" key="8">
    <source>
        <dbReference type="ARBA" id="ARBA00023242"/>
    </source>
</evidence>
<evidence type="ECO:0000256" key="2">
    <source>
        <dbReference type="ARBA" id="ARBA00004642"/>
    </source>
</evidence>
<dbReference type="GO" id="GO:0005654">
    <property type="term" value="C:nucleoplasm"/>
    <property type="evidence" value="ECO:0007669"/>
    <property type="project" value="UniProtKB-SubCell"/>
</dbReference>
<accession>V6TFM8</accession>
<dbReference type="InterPro" id="IPR041190">
    <property type="entry name" value="Midasin_AAA_lid_5"/>
</dbReference>
<dbReference type="PANTHER" id="PTHR48103">
    <property type="entry name" value="MIDASIN-RELATED"/>
    <property type="match status" value="1"/>
</dbReference>
<feature type="compositionally biased region" description="Acidic residues" evidence="11">
    <location>
        <begin position="4229"/>
        <end position="4244"/>
    </location>
</feature>
<organism evidence="13 14">
    <name type="scientific">Giardia intestinalis</name>
    <name type="common">Giardia lamblia</name>
    <dbReference type="NCBI Taxonomy" id="5741"/>
    <lineage>
        <taxon>Eukaryota</taxon>
        <taxon>Metamonada</taxon>
        <taxon>Diplomonadida</taxon>
        <taxon>Hexamitidae</taxon>
        <taxon>Giardiinae</taxon>
        <taxon>Giardia</taxon>
    </lineage>
</organism>
<comment type="subcellular location">
    <subcellularLocation>
        <location evidence="1">Nucleus</location>
        <location evidence="1">Nucleolus</location>
    </subcellularLocation>
    <subcellularLocation>
        <location evidence="2">Nucleus</location>
        <location evidence="2">Nucleoplasm</location>
    </subcellularLocation>
</comment>
<keyword evidence="5 9" id="KW-0547">Nucleotide-binding</keyword>
<reference evidence="14" key="1">
    <citation type="submission" date="2012-02" db="EMBL/GenBank/DDBJ databases">
        <title>Genome sequencing of Giardia lamblia Genotypes A2 and B isolates (DH and GS) and comparative analysis with the genomes of Genotypes A1 and E (WB and Pig).</title>
        <authorList>
            <person name="Adam R."/>
            <person name="Dahlstrom E."/>
            <person name="Martens C."/>
            <person name="Bruno D."/>
            <person name="Barbian K."/>
            <person name="Porcella S.F."/>
            <person name="Nash T."/>
        </authorList>
    </citation>
    <scope>NUCLEOTIDE SEQUENCE</scope>
    <source>
        <strain evidence="14">DH</strain>
    </source>
</reference>
<comment type="caution">
    <text evidence="13">The sequence shown here is derived from an EMBL/GenBank/DDBJ whole genome shotgun (WGS) entry which is preliminary data.</text>
</comment>
<feature type="compositionally biased region" description="Basic and acidic residues" evidence="11">
    <location>
        <begin position="4350"/>
        <end position="4363"/>
    </location>
</feature>
<comment type="similarity">
    <text evidence="3 9">Belongs to the midasin family.</text>
</comment>
<dbReference type="InterPro" id="IPR002035">
    <property type="entry name" value="VWF_A"/>
</dbReference>